<sequence>MLRCLKMLKHLSEATIFTELIIELYNCEIYVTLPVVETTLTFHIIIYRFQIRWSQLLAE</sequence>
<organism evidence="1 2">
    <name type="scientific">Daphnia magna</name>
    <dbReference type="NCBI Taxonomy" id="35525"/>
    <lineage>
        <taxon>Eukaryota</taxon>
        <taxon>Metazoa</taxon>
        <taxon>Ecdysozoa</taxon>
        <taxon>Arthropoda</taxon>
        <taxon>Crustacea</taxon>
        <taxon>Branchiopoda</taxon>
        <taxon>Diplostraca</taxon>
        <taxon>Cladocera</taxon>
        <taxon>Anomopoda</taxon>
        <taxon>Daphniidae</taxon>
        <taxon>Daphnia</taxon>
    </lineage>
</organism>
<dbReference type="Proteomes" id="UP001234178">
    <property type="component" value="Unassembled WGS sequence"/>
</dbReference>
<proteinExistence type="predicted"/>
<accession>A0ABR0AAD3</accession>
<name>A0ABR0AAD3_9CRUS</name>
<gene>
    <name evidence="1" type="ORF">OUZ56_007582</name>
</gene>
<reference evidence="1 2" key="1">
    <citation type="journal article" date="2023" name="Nucleic Acids Res.">
        <title>The hologenome of Daphnia magna reveals possible DNA methylation and microbiome-mediated evolution of the host genome.</title>
        <authorList>
            <person name="Chaturvedi A."/>
            <person name="Li X."/>
            <person name="Dhandapani V."/>
            <person name="Marshall H."/>
            <person name="Kissane S."/>
            <person name="Cuenca-Cambronero M."/>
            <person name="Asole G."/>
            <person name="Calvet F."/>
            <person name="Ruiz-Romero M."/>
            <person name="Marangio P."/>
            <person name="Guigo R."/>
            <person name="Rago D."/>
            <person name="Mirbahai L."/>
            <person name="Eastwood N."/>
            <person name="Colbourne J.K."/>
            <person name="Zhou J."/>
            <person name="Mallon E."/>
            <person name="Orsini L."/>
        </authorList>
    </citation>
    <scope>NUCLEOTIDE SEQUENCE [LARGE SCALE GENOMIC DNA]</scope>
    <source>
        <strain evidence="1">LRV0_1</strain>
    </source>
</reference>
<protein>
    <submittedName>
        <fullName evidence="1">Uncharacterized protein</fullName>
    </submittedName>
</protein>
<keyword evidence="2" id="KW-1185">Reference proteome</keyword>
<evidence type="ECO:0000313" key="2">
    <source>
        <dbReference type="Proteomes" id="UP001234178"/>
    </source>
</evidence>
<evidence type="ECO:0000313" key="1">
    <source>
        <dbReference type="EMBL" id="KAK4022095.1"/>
    </source>
</evidence>
<comment type="caution">
    <text evidence="1">The sequence shown here is derived from an EMBL/GenBank/DDBJ whole genome shotgun (WGS) entry which is preliminary data.</text>
</comment>
<dbReference type="EMBL" id="JAOYFB010000037">
    <property type="protein sequence ID" value="KAK4022095.1"/>
    <property type="molecule type" value="Genomic_DNA"/>
</dbReference>